<evidence type="ECO:0000256" key="7">
    <source>
        <dbReference type="RuleBase" id="RU367013"/>
    </source>
</evidence>
<dbReference type="PANTHER" id="PTHR13768:SF12">
    <property type="entry name" value="BETA-SOLUBLE NSF ATTACHMENT PROTEIN"/>
    <property type="match status" value="1"/>
</dbReference>
<dbReference type="GO" id="GO:0010807">
    <property type="term" value="P:regulation of synaptic vesicle priming"/>
    <property type="evidence" value="ECO:0007669"/>
    <property type="project" value="TreeGrafter"/>
</dbReference>
<dbReference type="SUPFAM" id="SSF48452">
    <property type="entry name" value="TPR-like"/>
    <property type="match status" value="1"/>
</dbReference>
<evidence type="ECO:0000256" key="5">
    <source>
        <dbReference type="ARBA" id="ARBA00022927"/>
    </source>
</evidence>
<evidence type="ECO:0000256" key="3">
    <source>
        <dbReference type="ARBA" id="ARBA00022448"/>
    </source>
</evidence>
<sequence>MDSSGKEKEAIQLMAEADKKVKSSGSFLGGMFGGNQKVEEACEMYARAANMFKMAKNWSGILLYINILLMRFVCLYPAAGNAFCQAARLHMQLQNKHDSATSYIDAGNAFKKADPQEAIKCLNAAIDIYTDMGRFTIAAKHHITIAEVYESELVDIEKAIAHYEQAADYYKGEESNSSANKCLLKVASYSAQLEQYPKAIEIYEQVGSNTMDNPLLKYSAKEYFFKASLCHFIVDELNAKLAIGKYEEMFPAFSDSRECKLLKKLLEAHEEQNAEAFTEAVKEFDSISRLDQWLTTMLLRIKKTIQGDEGDLK</sequence>
<dbReference type="Ensembl" id="ENSSGRT00000114484.1">
    <property type="protein sequence ID" value="ENSSGRP00000107753.1"/>
    <property type="gene ID" value="ENSSGRG00000053021.1"/>
</dbReference>
<protein>
    <submittedName>
        <fullName evidence="9">Beta-soluble NSF attachment protein</fullName>
    </submittedName>
</protein>
<dbReference type="GO" id="GO:0035494">
    <property type="term" value="P:SNARE complex disassembly"/>
    <property type="evidence" value="ECO:0007669"/>
    <property type="project" value="TreeGrafter"/>
</dbReference>
<evidence type="ECO:0000313" key="10">
    <source>
        <dbReference type="Proteomes" id="UP000472262"/>
    </source>
</evidence>
<organism evidence="9 10">
    <name type="scientific">Sinocyclocheilus grahami</name>
    <name type="common">Dianchi golden-line fish</name>
    <name type="synonym">Barbus grahami</name>
    <dbReference type="NCBI Taxonomy" id="75366"/>
    <lineage>
        <taxon>Eukaryota</taxon>
        <taxon>Metazoa</taxon>
        <taxon>Chordata</taxon>
        <taxon>Craniata</taxon>
        <taxon>Vertebrata</taxon>
        <taxon>Euteleostomi</taxon>
        <taxon>Actinopterygii</taxon>
        <taxon>Neopterygii</taxon>
        <taxon>Teleostei</taxon>
        <taxon>Ostariophysi</taxon>
        <taxon>Cypriniformes</taxon>
        <taxon>Cyprinidae</taxon>
        <taxon>Cyprininae</taxon>
        <taxon>Sinocyclocheilus</taxon>
    </lineage>
</organism>
<evidence type="ECO:0000256" key="8">
    <source>
        <dbReference type="SAM" id="Phobius"/>
    </source>
</evidence>
<keyword evidence="3 7" id="KW-0813">Transport</keyword>
<evidence type="ECO:0000256" key="2">
    <source>
        <dbReference type="ARBA" id="ARBA00010050"/>
    </source>
</evidence>
<reference evidence="9" key="1">
    <citation type="submission" date="2025-08" db="UniProtKB">
        <authorList>
            <consortium name="Ensembl"/>
        </authorList>
    </citation>
    <scope>IDENTIFICATION</scope>
</reference>
<dbReference type="Proteomes" id="UP000472262">
    <property type="component" value="Unassembled WGS sequence"/>
</dbReference>
<dbReference type="GO" id="GO:0005483">
    <property type="term" value="F:soluble NSF attachment protein activity"/>
    <property type="evidence" value="ECO:0007669"/>
    <property type="project" value="TreeGrafter"/>
</dbReference>
<dbReference type="CDD" id="cd15832">
    <property type="entry name" value="SNAP"/>
    <property type="match status" value="1"/>
</dbReference>
<dbReference type="Pfam" id="PF14938">
    <property type="entry name" value="SNAP"/>
    <property type="match status" value="2"/>
</dbReference>
<dbReference type="PRINTS" id="PR00448">
    <property type="entry name" value="NSFATTACHMNT"/>
</dbReference>
<dbReference type="GO" id="GO:0019905">
    <property type="term" value="F:syntaxin binding"/>
    <property type="evidence" value="ECO:0007669"/>
    <property type="project" value="TreeGrafter"/>
</dbReference>
<accession>A0A672SZH0</accession>
<dbReference type="AlphaFoldDB" id="A0A672SZH0"/>
<comment type="subcellular location">
    <subcellularLocation>
        <location evidence="1 7">Membrane</location>
        <topology evidence="1 7">Peripheral membrane protein</topology>
    </subcellularLocation>
</comment>
<keyword evidence="5 7" id="KW-0653">Protein transport</keyword>
<keyword evidence="4 7" id="KW-0931">ER-Golgi transport</keyword>
<dbReference type="InterPro" id="IPR000744">
    <property type="entry name" value="NSF_attach"/>
</dbReference>
<evidence type="ECO:0000256" key="6">
    <source>
        <dbReference type="ARBA" id="ARBA00023136"/>
    </source>
</evidence>
<feature type="transmembrane region" description="Helical" evidence="8">
    <location>
        <begin position="61"/>
        <end position="79"/>
    </location>
</feature>
<evidence type="ECO:0000256" key="4">
    <source>
        <dbReference type="ARBA" id="ARBA00022892"/>
    </source>
</evidence>
<reference evidence="9" key="2">
    <citation type="submission" date="2025-09" db="UniProtKB">
        <authorList>
            <consortium name="Ensembl"/>
        </authorList>
    </citation>
    <scope>IDENTIFICATION</scope>
</reference>
<dbReference type="GO" id="GO:0070044">
    <property type="term" value="C:synaptobrevin 2-SNAP-25-syntaxin-1a complex"/>
    <property type="evidence" value="ECO:0007669"/>
    <property type="project" value="TreeGrafter"/>
</dbReference>
<dbReference type="OMA" id="TEIRACK"/>
<keyword evidence="10" id="KW-1185">Reference proteome</keyword>
<dbReference type="GO" id="GO:0035249">
    <property type="term" value="P:synaptic transmission, glutamatergic"/>
    <property type="evidence" value="ECO:0007669"/>
    <property type="project" value="TreeGrafter"/>
</dbReference>
<dbReference type="Gene3D" id="1.25.40.10">
    <property type="entry name" value="Tetratricopeptide repeat domain"/>
    <property type="match status" value="1"/>
</dbReference>
<comment type="similarity">
    <text evidence="2 7">Belongs to the SNAP family.</text>
</comment>
<evidence type="ECO:0000256" key="1">
    <source>
        <dbReference type="ARBA" id="ARBA00004170"/>
    </source>
</evidence>
<keyword evidence="8" id="KW-1133">Transmembrane helix</keyword>
<dbReference type="GO" id="GO:0043195">
    <property type="term" value="C:terminal bouton"/>
    <property type="evidence" value="ECO:0007669"/>
    <property type="project" value="TreeGrafter"/>
</dbReference>
<dbReference type="FunFam" id="1.25.40.10:FF:000028">
    <property type="entry name" value="beta-soluble NSF attachment protein-like isoform X1"/>
    <property type="match status" value="1"/>
</dbReference>
<dbReference type="GO" id="GO:0005774">
    <property type="term" value="C:vacuolar membrane"/>
    <property type="evidence" value="ECO:0007669"/>
    <property type="project" value="TreeGrafter"/>
</dbReference>
<keyword evidence="6 7" id="KW-0472">Membrane</keyword>
<dbReference type="FunCoup" id="A0A672SZH0">
    <property type="interactions" value="2010"/>
</dbReference>
<comment type="function">
    <text evidence="7">Required for vesicular transport between the endoplasmic reticulum and the Golgi apparatus.</text>
</comment>
<evidence type="ECO:0000313" key="9">
    <source>
        <dbReference type="Ensembl" id="ENSSGRP00000107753.1"/>
    </source>
</evidence>
<gene>
    <name evidence="9" type="primary">napbb</name>
</gene>
<proteinExistence type="inferred from homology"/>
<dbReference type="InParanoid" id="A0A672SZH0"/>
<keyword evidence="8" id="KW-0812">Transmembrane</keyword>
<dbReference type="PANTHER" id="PTHR13768">
    <property type="entry name" value="SOLUBLE NSF ATTACHMENT PROTEIN SNAP"/>
    <property type="match status" value="1"/>
</dbReference>
<dbReference type="GO" id="GO:0006886">
    <property type="term" value="P:intracellular protein transport"/>
    <property type="evidence" value="ECO:0007669"/>
    <property type="project" value="UniProtKB-UniRule"/>
</dbReference>
<dbReference type="InterPro" id="IPR011990">
    <property type="entry name" value="TPR-like_helical_dom_sf"/>
</dbReference>
<name>A0A672SZH0_SINGR</name>